<evidence type="ECO:0000313" key="2">
    <source>
        <dbReference type="EMBL" id="VEL36403.1"/>
    </source>
</evidence>
<dbReference type="EMBL" id="CAAALY010252153">
    <property type="protein sequence ID" value="VEL36403.1"/>
    <property type="molecule type" value="Genomic_DNA"/>
</dbReference>
<dbReference type="AlphaFoldDB" id="A0A3S5B4T0"/>
<evidence type="ECO:0000313" key="3">
    <source>
        <dbReference type="Proteomes" id="UP000784294"/>
    </source>
</evidence>
<sequence>MFTRTCLFLYSPLLPVPIINLLLLLPASVPLSFSFYSSTTHFPSDSSQLPAYSQHPSHSSLPIPSHSHFPPFTSPYSTFLTVRFILLLLFPLNTPTLFQSPSSPTALNSSHTHFPHLPASSHHLALSALPITPVASSHRHQHHHQHQQILHFFVHLTSARLIIQSFAVTASTQHRFRNPCLRRYPAKRIFELGRASTEHTRVRYLSLKASNGASHEQFRGSVALSLCLNGWSNPGRAKQPEDTSSPEFVYPLLEVTIADHSES</sequence>
<evidence type="ECO:0000256" key="1">
    <source>
        <dbReference type="SAM" id="Phobius"/>
    </source>
</evidence>
<dbReference type="Proteomes" id="UP000784294">
    <property type="component" value="Unassembled WGS sequence"/>
</dbReference>
<keyword evidence="1" id="KW-1133">Transmembrane helix</keyword>
<accession>A0A3S5B4T0</accession>
<proteinExistence type="predicted"/>
<comment type="caution">
    <text evidence="2">The sequence shown here is derived from an EMBL/GenBank/DDBJ whole genome shotgun (WGS) entry which is preliminary data.</text>
</comment>
<reference evidence="2" key="1">
    <citation type="submission" date="2018-11" db="EMBL/GenBank/DDBJ databases">
        <authorList>
            <consortium name="Pathogen Informatics"/>
        </authorList>
    </citation>
    <scope>NUCLEOTIDE SEQUENCE</scope>
</reference>
<organism evidence="2 3">
    <name type="scientific">Protopolystoma xenopodis</name>
    <dbReference type="NCBI Taxonomy" id="117903"/>
    <lineage>
        <taxon>Eukaryota</taxon>
        <taxon>Metazoa</taxon>
        <taxon>Spiralia</taxon>
        <taxon>Lophotrochozoa</taxon>
        <taxon>Platyhelminthes</taxon>
        <taxon>Monogenea</taxon>
        <taxon>Polyopisthocotylea</taxon>
        <taxon>Polystomatidea</taxon>
        <taxon>Polystomatidae</taxon>
        <taxon>Protopolystoma</taxon>
    </lineage>
</organism>
<name>A0A3S5B4T0_9PLAT</name>
<keyword evidence="1" id="KW-0812">Transmembrane</keyword>
<keyword evidence="1" id="KW-0472">Membrane</keyword>
<gene>
    <name evidence="2" type="ORF">PXEA_LOCUS29843</name>
</gene>
<keyword evidence="3" id="KW-1185">Reference proteome</keyword>
<protein>
    <submittedName>
        <fullName evidence="2">Uncharacterized protein</fullName>
    </submittedName>
</protein>
<feature type="transmembrane region" description="Helical" evidence="1">
    <location>
        <begin position="7"/>
        <end position="29"/>
    </location>
</feature>